<sequence length="95" mass="10547">MKELSYKSNLGVLELVDFYGVASDNQKGHLQGLIDSKKWKEAWALIQKVTKTKLVGMGEDQYIDPTKADVDAILNPDTDDSFEMTKRWGGGIGPT</sequence>
<accession>A0A0F9A4H0</accession>
<protein>
    <submittedName>
        <fullName evidence="1">Uncharacterized protein</fullName>
    </submittedName>
</protein>
<proteinExistence type="predicted"/>
<organism evidence="1">
    <name type="scientific">marine sediment metagenome</name>
    <dbReference type="NCBI Taxonomy" id="412755"/>
    <lineage>
        <taxon>unclassified sequences</taxon>
        <taxon>metagenomes</taxon>
        <taxon>ecological metagenomes</taxon>
    </lineage>
</organism>
<dbReference type="AlphaFoldDB" id="A0A0F9A4H0"/>
<dbReference type="EMBL" id="LAZR01047936">
    <property type="protein sequence ID" value="KKK93060.1"/>
    <property type="molecule type" value="Genomic_DNA"/>
</dbReference>
<name>A0A0F9A4H0_9ZZZZ</name>
<gene>
    <name evidence="1" type="ORF">LCGC14_2696660</name>
</gene>
<evidence type="ECO:0000313" key="1">
    <source>
        <dbReference type="EMBL" id="KKK93060.1"/>
    </source>
</evidence>
<comment type="caution">
    <text evidence="1">The sequence shown here is derived from an EMBL/GenBank/DDBJ whole genome shotgun (WGS) entry which is preliminary data.</text>
</comment>
<reference evidence="1" key="1">
    <citation type="journal article" date="2015" name="Nature">
        <title>Complex archaea that bridge the gap between prokaryotes and eukaryotes.</title>
        <authorList>
            <person name="Spang A."/>
            <person name="Saw J.H."/>
            <person name="Jorgensen S.L."/>
            <person name="Zaremba-Niedzwiedzka K."/>
            <person name="Martijn J."/>
            <person name="Lind A.E."/>
            <person name="van Eijk R."/>
            <person name="Schleper C."/>
            <person name="Guy L."/>
            <person name="Ettema T.J."/>
        </authorList>
    </citation>
    <scope>NUCLEOTIDE SEQUENCE</scope>
</reference>